<feature type="domain" description="EamA" evidence="12">
    <location>
        <begin position="4"/>
        <end position="124"/>
    </location>
</feature>
<evidence type="ECO:0000256" key="11">
    <source>
        <dbReference type="SAM" id="Phobius"/>
    </source>
</evidence>
<name>A0A1M5QMD0_9BACT</name>
<evidence type="ECO:0000259" key="12">
    <source>
        <dbReference type="Pfam" id="PF00892"/>
    </source>
</evidence>
<dbReference type="AlphaFoldDB" id="A0A1M5QMD0"/>
<dbReference type="GO" id="GO:0009103">
    <property type="term" value="P:lipopolysaccharide biosynthetic process"/>
    <property type="evidence" value="ECO:0007669"/>
    <property type="project" value="UniProtKB-KW"/>
</dbReference>
<dbReference type="RefSeq" id="WP_073070789.1">
    <property type="nucleotide sequence ID" value="NZ_FQXN01000001.1"/>
</dbReference>
<feature type="domain" description="EamA" evidence="12">
    <location>
        <begin position="143"/>
        <end position="280"/>
    </location>
</feature>
<evidence type="ECO:0000256" key="7">
    <source>
        <dbReference type="ARBA" id="ARBA00022985"/>
    </source>
</evidence>
<reference evidence="14" key="1">
    <citation type="submission" date="2016-11" db="EMBL/GenBank/DDBJ databases">
        <authorList>
            <person name="Varghese N."/>
            <person name="Submissions S."/>
        </authorList>
    </citation>
    <scope>NUCLEOTIDE SEQUENCE [LARGE SCALE GENOMIC DNA]</scope>
    <source>
        <strain evidence="14">DSM 15807</strain>
    </source>
</reference>
<feature type="transmembrane region" description="Helical" evidence="11">
    <location>
        <begin position="55"/>
        <end position="76"/>
    </location>
</feature>
<keyword evidence="5" id="KW-0441">Lipid A biosynthesis</keyword>
<dbReference type="Proteomes" id="UP000242592">
    <property type="component" value="Unassembled WGS sequence"/>
</dbReference>
<dbReference type="PANTHER" id="PTHR30561:SF9">
    <property type="entry name" value="4-AMINO-4-DEOXY-L-ARABINOSE-PHOSPHOUNDECAPRENOL FLIPPASE SUBUNIT ARNF-RELATED"/>
    <property type="match status" value="1"/>
</dbReference>
<evidence type="ECO:0000256" key="2">
    <source>
        <dbReference type="ARBA" id="ARBA00022475"/>
    </source>
</evidence>
<evidence type="ECO:0000313" key="14">
    <source>
        <dbReference type="Proteomes" id="UP000242592"/>
    </source>
</evidence>
<comment type="subcellular location">
    <subcellularLocation>
        <location evidence="1">Cell membrane</location>
        <topology evidence="1">Multi-pass membrane protein</topology>
    </subcellularLocation>
</comment>
<evidence type="ECO:0000256" key="6">
    <source>
        <dbReference type="ARBA" id="ARBA00022692"/>
    </source>
</evidence>
<sequence length="284" mass="32500">MSFLWISLRILLLSFERITGKKIVENQSVITASWGFFSFSLLTLLPFLNKVNLDIIKVSFISGTIYFFSFFLYMYALSNEDVSVVAPLYNINAIFLIFVAFIFLSEKVTVNKLLGSIMMVYGVSYLKKSGSFMKSYVNILKSKGAFAMIISSMLIAVGRTVDGFLTIHRYYDPIGYSIGVYLTMTLYFFIASFIKEKSIKNYVVFIKNKWMYLIGGGFCNAYAYIFLLKAFKYIDVSIAEPLSMVSALVSIIFVYIFFKEKIKLRFIGTVFLILGAFVIYRKVV</sequence>
<dbReference type="GO" id="GO:0022857">
    <property type="term" value="F:transmembrane transporter activity"/>
    <property type="evidence" value="ECO:0007669"/>
    <property type="project" value="InterPro"/>
</dbReference>
<keyword evidence="4" id="KW-0997">Cell inner membrane</keyword>
<evidence type="ECO:0000256" key="8">
    <source>
        <dbReference type="ARBA" id="ARBA00022989"/>
    </source>
</evidence>
<evidence type="ECO:0000313" key="13">
    <source>
        <dbReference type="EMBL" id="SHH15106.1"/>
    </source>
</evidence>
<dbReference type="SUPFAM" id="SSF103481">
    <property type="entry name" value="Multidrug resistance efflux transporter EmrE"/>
    <property type="match status" value="2"/>
</dbReference>
<evidence type="ECO:0000256" key="4">
    <source>
        <dbReference type="ARBA" id="ARBA00022519"/>
    </source>
</evidence>
<evidence type="ECO:0000256" key="1">
    <source>
        <dbReference type="ARBA" id="ARBA00004651"/>
    </source>
</evidence>
<feature type="transmembrane region" description="Helical" evidence="11">
    <location>
        <begin position="30"/>
        <end position="48"/>
    </location>
</feature>
<feature type="transmembrane region" description="Helical" evidence="11">
    <location>
        <begin position="82"/>
        <end position="103"/>
    </location>
</feature>
<feature type="transmembrane region" description="Helical" evidence="11">
    <location>
        <begin position="146"/>
        <end position="167"/>
    </location>
</feature>
<dbReference type="EMBL" id="FQXN01000001">
    <property type="protein sequence ID" value="SHH15106.1"/>
    <property type="molecule type" value="Genomic_DNA"/>
</dbReference>
<protein>
    <submittedName>
        <fullName evidence="13">Transporter family protein</fullName>
    </submittedName>
</protein>
<keyword evidence="14" id="KW-1185">Reference proteome</keyword>
<organism evidence="13 14">
    <name type="scientific">Thermosipho atlanticus DSM 15807</name>
    <dbReference type="NCBI Taxonomy" id="1123380"/>
    <lineage>
        <taxon>Bacteria</taxon>
        <taxon>Thermotogati</taxon>
        <taxon>Thermotogota</taxon>
        <taxon>Thermotogae</taxon>
        <taxon>Thermotogales</taxon>
        <taxon>Fervidobacteriaceae</taxon>
        <taxon>Thermosipho</taxon>
    </lineage>
</organism>
<keyword evidence="6 11" id="KW-0812">Transmembrane</keyword>
<dbReference type="InterPro" id="IPR000390">
    <property type="entry name" value="Small_drug/metabolite_transptr"/>
</dbReference>
<dbReference type="Gene3D" id="1.10.3730.20">
    <property type="match status" value="2"/>
</dbReference>
<keyword evidence="2" id="KW-1003">Cell membrane</keyword>
<keyword evidence="8 11" id="KW-1133">Transmembrane helix</keyword>
<dbReference type="PANTHER" id="PTHR30561">
    <property type="entry name" value="SMR FAMILY PROTON-DEPENDENT DRUG EFFLUX TRANSPORTER SUGE"/>
    <property type="match status" value="1"/>
</dbReference>
<keyword evidence="9" id="KW-0443">Lipid metabolism</keyword>
<feature type="transmembrane region" description="Helical" evidence="11">
    <location>
        <begin position="264"/>
        <end position="280"/>
    </location>
</feature>
<dbReference type="OrthoDB" id="44437at2"/>
<feature type="transmembrane region" description="Helical" evidence="11">
    <location>
        <begin position="210"/>
        <end position="231"/>
    </location>
</feature>
<dbReference type="InterPro" id="IPR037185">
    <property type="entry name" value="EmrE-like"/>
</dbReference>
<keyword evidence="10 11" id="KW-0472">Membrane</keyword>
<gene>
    <name evidence="13" type="ORF">SAMN02745199_0022</name>
</gene>
<keyword evidence="7" id="KW-0448">Lipopolysaccharide biosynthesis</keyword>
<evidence type="ECO:0000256" key="3">
    <source>
        <dbReference type="ARBA" id="ARBA00022516"/>
    </source>
</evidence>
<feature type="transmembrane region" description="Helical" evidence="11">
    <location>
        <begin position="174"/>
        <end position="194"/>
    </location>
</feature>
<keyword evidence="3" id="KW-0444">Lipid biosynthesis</keyword>
<evidence type="ECO:0000256" key="10">
    <source>
        <dbReference type="ARBA" id="ARBA00023136"/>
    </source>
</evidence>
<dbReference type="GO" id="GO:0005886">
    <property type="term" value="C:plasma membrane"/>
    <property type="evidence" value="ECO:0007669"/>
    <property type="project" value="UniProtKB-SubCell"/>
</dbReference>
<dbReference type="InterPro" id="IPR000620">
    <property type="entry name" value="EamA_dom"/>
</dbReference>
<evidence type="ECO:0000256" key="5">
    <source>
        <dbReference type="ARBA" id="ARBA00022556"/>
    </source>
</evidence>
<feature type="transmembrane region" description="Helical" evidence="11">
    <location>
        <begin position="238"/>
        <end position="258"/>
    </location>
</feature>
<evidence type="ECO:0000256" key="9">
    <source>
        <dbReference type="ARBA" id="ARBA00023098"/>
    </source>
</evidence>
<accession>A0A1M5QMD0</accession>
<dbReference type="STRING" id="1123380.SAMN02745199_0022"/>
<proteinExistence type="predicted"/>
<dbReference type="Pfam" id="PF00892">
    <property type="entry name" value="EamA"/>
    <property type="match status" value="2"/>
</dbReference>